<dbReference type="Gene3D" id="1.10.3540.10">
    <property type="entry name" value="uncharacterized protein from magnetospirillum magneticum domain"/>
    <property type="match status" value="1"/>
</dbReference>
<dbReference type="AlphaFoldDB" id="A0A4Q0XJ26"/>
<evidence type="ECO:0000313" key="1">
    <source>
        <dbReference type="EMBL" id="RXJ50437.1"/>
    </source>
</evidence>
<reference evidence="1 2" key="1">
    <citation type="submission" date="2019-01" db="EMBL/GenBank/DDBJ databases">
        <title>Genome sequence of the Antarctic species Gelidibacter gilvus ACAM 158(T).</title>
        <authorList>
            <person name="Bowman J.P."/>
        </authorList>
    </citation>
    <scope>NUCLEOTIDE SEQUENCE [LARGE SCALE GENOMIC DNA]</scope>
    <source>
        <strain evidence="1 2">IC158</strain>
    </source>
</reference>
<dbReference type="InterPro" id="IPR014948">
    <property type="entry name" value="BrxA"/>
</dbReference>
<evidence type="ECO:0000313" key="2">
    <source>
        <dbReference type="Proteomes" id="UP000289792"/>
    </source>
</evidence>
<gene>
    <name evidence="1" type="ORF">ESZ48_06615</name>
</gene>
<dbReference type="EMBL" id="SDDZ01000003">
    <property type="protein sequence ID" value="RXJ50437.1"/>
    <property type="molecule type" value="Genomic_DNA"/>
</dbReference>
<dbReference type="RefSeq" id="WP_129016556.1">
    <property type="nucleotide sequence ID" value="NZ_SDDZ01000003.1"/>
</dbReference>
<accession>A0A4Q0XJ26</accession>
<dbReference type="InterPro" id="IPR023137">
    <property type="entry name" value="BrxA_sf"/>
</dbReference>
<keyword evidence="2" id="KW-1185">Reference proteome</keyword>
<dbReference type="OrthoDB" id="6396652at2"/>
<dbReference type="Proteomes" id="UP000289792">
    <property type="component" value="Unassembled WGS sequence"/>
</dbReference>
<sequence>MNYNTDINILGGIPDYQLLYVALPILIKDESNLREILVNNNEFNFRTERSRQRFLTVLKSALVSDNDKINELASNMFETLKNDEPSQALLFFWLFSINNRLFYELNRDVYFKFYFQGRMEFPKEDVIAYLKDLISRTPELKGKWSDITIDTIAYKYLSVLKKLHLLNGSRKKTFELVSISDKLFAVFLHLYSFTEKNGSNFLKDEFAAFSFISEDSLVERIKRVAKKDWINMSMAGSNLKIEPAFEPNKITDGIFR</sequence>
<dbReference type="Pfam" id="PF08849">
    <property type="entry name" value="BrxA"/>
    <property type="match status" value="1"/>
</dbReference>
<protein>
    <submittedName>
        <fullName evidence="1">DUF1819 family protein</fullName>
    </submittedName>
</protein>
<name>A0A4Q0XJ26_9FLAO</name>
<proteinExistence type="predicted"/>
<organism evidence="1 2">
    <name type="scientific">Gelidibacter gilvus</name>
    <dbReference type="NCBI Taxonomy" id="59602"/>
    <lineage>
        <taxon>Bacteria</taxon>
        <taxon>Pseudomonadati</taxon>
        <taxon>Bacteroidota</taxon>
        <taxon>Flavobacteriia</taxon>
        <taxon>Flavobacteriales</taxon>
        <taxon>Flavobacteriaceae</taxon>
        <taxon>Gelidibacter</taxon>
    </lineage>
</organism>
<comment type="caution">
    <text evidence="1">The sequence shown here is derived from an EMBL/GenBank/DDBJ whole genome shotgun (WGS) entry which is preliminary data.</text>
</comment>